<reference evidence="1 2" key="1">
    <citation type="submission" date="2024-02" db="EMBL/GenBank/DDBJ databases">
        <title>A nitrogen-fixing paenibacillus bacterium.</title>
        <authorList>
            <person name="Zhang W.L."/>
            <person name="Chen S.F."/>
        </authorList>
    </citation>
    <scope>NUCLEOTIDE SEQUENCE [LARGE SCALE GENOMIC DNA]</scope>
    <source>
        <strain evidence="1 2">M1</strain>
    </source>
</reference>
<keyword evidence="2" id="KW-1185">Reference proteome</keyword>
<gene>
    <name evidence="1" type="ORF">V3851_16160</name>
</gene>
<accession>A0ABU7VUF3</accession>
<dbReference type="RefSeq" id="WP_331847585.1">
    <property type="nucleotide sequence ID" value="NZ_JAZHPZ010000007.1"/>
</dbReference>
<evidence type="ECO:0000313" key="1">
    <source>
        <dbReference type="EMBL" id="MEF2967373.1"/>
    </source>
</evidence>
<evidence type="ECO:0000313" key="2">
    <source>
        <dbReference type="Proteomes" id="UP001306950"/>
    </source>
</evidence>
<organism evidence="1 2">
    <name type="scientific">Paenibacillus haidiansis</name>
    <dbReference type="NCBI Taxonomy" id="1574488"/>
    <lineage>
        <taxon>Bacteria</taxon>
        <taxon>Bacillati</taxon>
        <taxon>Bacillota</taxon>
        <taxon>Bacilli</taxon>
        <taxon>Bacillales</taxon>
        <taxon>Paenibacillaceae</taxon>
        <taxon>Paenibacillus</taxon>
    </lineage>
</organism>
<sequence>MLKFNSKKLFLQEEIVIDPYIPIEIKWGDWNEIMEGTHYFRLGDFKKSLLEIGVGSNTGIIRSVTLVETNKVSLNSVKEDSHLINNEYGVPVFDISAVKEKGKVDVYCNLEVNLFGNKLLLKFREDEVDKCIHSGRVIFGANKLNELCYIKVAGLSDEETMELKDSLSYL</sequence>
<dbReference type="EMBL" id="JAZHPZ010000007">
    <property type="protein sequence ID" value="MEF2967373.1"/>
    <property type="molecule type" value="Genomic_DNA"/>
</dbReference>
<dbReference type="Proteomes" id="UP001306950">
    <property type="component" value="Unassembled WGS sequence"/>
</dbReference>
<comment type="caution">
    <text evidence="1">The sequence shown here is derived from an EMBL/GenBank/DDBJ whole genome shotgun (WGS) entry which is preliminary data.</text>
</comment>
<name>A0ABU7VUF3_9BACL</name>
<proteinExistence type="predicted"/>
<protein>
    <submittedName>
        <fullName evidence="1">Uncharacterized protein</fullName>
    </submittedName>
</protein>